<name>A0ABR0NCE9_GOSAR</name>
<accession>A0ABR0NCE9</accession>
<evidence type="ECO:0000313" key="1">
    <source>
        <dbReference type="EMBL" id="KAK5792682.1"/>
    </source>
</evidence>
<sequence length="207" mass="23501">MINGSSRRDLLLNSQNFCHSIPAGTENPLPSRLCYRRLWGSRNRRALILGWAYYLDAFSSYPLRTWLPSVYRRHDNWYTRGASFPSSSLLPLHSRANLRPARGNLCTPPLPFGRPTPHRNCLPETVPWPVGPDTRRDNRRLSSSGYAIGSSSRKAVEMSRSSSSVRWRSTKPAAINLPLSPKRCYRHESLVITLLKLCRGSLPPECN</sequence>
<dbReference type="Proteomes" id="UP001358586">
    <property type="component" value="Chromosome 10"/>
</dbReference>
<organism evidence="1 2">
    <name type="scientific">Gossypium arboreum</name>
    <name type="common">Tree cotton</name>
    <name type="synonym">Gossypium nanking</name>
    <dbReference type="NCBI Taxonomy" id="29729"/>
    <lineage>
        <taxon>Eukaryota</taxon>
        <taxon>Viridiplantae</taxon>
        <taxon>Streptophyta</taxon>
        <taxon>Embryophyta</taxon>
        <taxon>Tracheophyta</taxon>
        <taxon>Spermatophyta</taxon>
        <taxon>Magnoliopsida</taxon>
        <taxon>eudicotyledons</taxon>
        <taxon>Gunneridae</taxon>
        <taxon>Pentapetalae</taxon>
        <taxon>rosids</taxon>
        <taxon>malvids</taxon>
        <taxon>Malvales</taxon>
        <taxon>Malvaceae</taxon>
        <taxon>Malvoideae</taxon>
        <taxon>Gossypium</taxon>
    </lineage>
</organism>
<gene>
    <name evidence="1" type="ORF">PVK06_033799</name>
</gene>
<reference evidence="1 2" key="1">
    <citation type="submission" date="2023-03" db="EMBL/GenBank/DDBJ databases">
        <title>WGS of Gossypium arboreum.</title>
        <authorList>
            <person name="Yu D."/>
        </authorList>
    </citation>
    <scope>NUCLEOTIDE SEQUENCE [LARGE SCALE GENOMIC DNA]</scope>
    <source>
        <tissue evidence="1">Leaf</tissue>
    </source>
</reference>
<proteinExistence type="predicted"/>
<keyword evidence="2" id="KW-1185">Reference proteome</keyword>
<comment type="caution">
    <text evidence="1">The sequence shown here is derived from an EMBL/GenBank/DDBJ whole genome shotgun (WGS) entry which is preliminary data.</text>
</comment>
<dbReference type="EMBL" id="JARKNE010000010">
    <property type="protein sequence ID" value="KAK5792682.1"/>
    <property type="molecule type" value="Genomic_DNA"/>
</dbReference>
<evidence type="ECO:0000313" key="2">
    <source>
        <dbReference type="Proteomes" id="UP001358586"/>
    </source>
</evidence>
<protein>
    <submittedName>
        <fullName evidence="1">Uncharacterized protein</fullName>
    </submittedName>
</protein>